<dbReference type="AlphaFoldDB" id="A0AAD7JSJ1"/>
<protein>
    <submittedName>
        <fullName evidence="3">Aldo/keto reductase</fullName>
    </submittedName>
</protein>
<keyword evidence="4" id="KW-1185">Reference proteome</keyword>
<comment type="caution">
    <text evidence="3">The sequence shown here is derived from an EMBL/GenBank/DDBJ whole genome shotgun (WGS) entry which is preliminary data.</text>
</comment>
<evidence type="ECO:0000259" key="2">
    <source>
        <dbReference type="Pfam" id="PF00248"/>
    </source>
</evidence>
<sequence>MVVRVTKLGGTASNVTVGRVSHGLMMMCMPVGGKSDEDCFESIKAGVDGLPAGAKMFLNSGEFYSSNWSTENLELLSRFYAKYPDYAEKTFLSVKGGMIPSRREPDCSVENLRKSVTTVQKALGPHKKLDLYEPARIDPKVPVEQMMENLVVLLKEGHFAHIGLSECSAKTLRKAHAIHPITAAEIEVSLWAYEAEQKAVIATAAELGISVIAYSPLGKGFLIGKYTNRADLAGDMRSRLVRLSEENMPHNLHLVSALLEIAAKKGVPPAQLCIAWVAALGPHVIPLPGSSRAERTLENCAAGDIEFSAEEMAEITDIAEKADIKGGRYFGGAEEQYLWG</sequence>
<gene>
    <name evidence="3" type="ORF">DFH07DRAFT_866425</name>
</gene>
<dbReference type="Proteomes" id="UP001215280">
    <property type="component" value="Unassembled WGS sequence"/>
</dbReference>
<dbReference type="Pfam" id="PF00248">
    <property type="entry name" value="Aldo_ket_red"/>
    <property type="match status" value="1"/>
</dbReference>
<dbReference type="SUPFAM" id="SSF51430">
    <property type="entry name" value="NAD(P)-linked oxidoreductase"/>
    <property type="match status" value="1"/>
</dbReference>
<dbReference type="CDD" id="cd19077">
    <property type="entry name" value="AKR_AKR8A1-2"/>
    <property type="match status" value="1"/>
</dbReference>
<organism evidence="3 4">
    <name type="scientific">Mycena maculata</name>
    <dbReference type="NCBI Taxonomy" id="230809"/>
    <lineage>
        <taxon>Eukaryota</taxon>
        <taxon>Fungi</taxon>
        <taxon>Dikarya</taxon>
        <taxon>Basidiomycota</taxon>
        <taxon>Agaricomycotina</taxon>
        <taxon>Agaricomycetes</taxon>
        <taxon>Agaricomycetidae</taxon>
        <taxon>Agaricales</taxon>
        <taxon>Marasmiineae</taxon>
        <taxon>Mycenaceae</taxon>
        <taxon>Mycena</taxon>
    </lineage>
</organism>
<accession>A0AAD7JSJ1</accession>
<evidence type="ECO:0000313" key="3">
    <source>
        <dbReference type="EMBL" id="KAJ7770976.1"/>
    </source>
</evidence>
<keyword evidence="1" id="KW-0560">Oxidoreductase</keyword>
<feature type="domain" description="NADP-dependent oxidoreductase" evidence="2">
    <location>
        <begin position="52"/>
        <end position="319"/>
    </location>
</feature>
<dbReference type="PANTHER" id="PTHR43625:SF78">
    <property type="entry name" value="PYRIDOXAL REDUCTASE-RELATED"/>
    <property type="match status" value="1"/>
</dbReference>
<dbReference type="GO" id="GO:0016491">
    <property type="term" value="F:oxidoreductase activity"/>
    <property type="evidence" value="ECO:0007669"/>
    <property type="project" value="UniProtKB-KW"/>
</dbReference>
<evidence type="ECO:0000256" key="1">
    <source>
        <dbReference type="ARBA" id="ARBA00023002"/>
    </source>
</evidence>
<dbReference type="Gene3D" id="3.20.20.100">
    <property type="entry name" value="NADP-dependent oxidoreductase domain"/>
    <property type="match status" value="1"/>
</dbReference>
<dbReference type="InterPro" id="IPR050791">
    <property type="entry name" value="Aldo-Keto_reductase"/>
</dbReference>
<dbReference type="PANTHER" id="PTHR43625">
    <property type="entry name" value="AFLATOXIN B1 ALDEHYDE REDUCTASE"/>
    <property type="match status" value="1"/>
</dbReference>
<evidence type="ECO:0000313" key="4">
    <source>
        <dbReference type="Proteomes" id="UP001215280"/>
    </source>
</evidence>
<dbReference type="InterPro" id="IPR023210">
    <property type="entry name" value="NADP_OxRdtase_dom"/>
</dbReference>
<name>A0AAD7JSJ1_9AGAR</name>
<proteinExistence type="predicted"/>
<dbReference type="InterPro" id="IPR036812">
    <property type="entry name" value="NAD(P)_OxRdtase_dom_sf"/>
</dbReference>
<reference evidence="3" key="1">
    <citation type="submission" date="2023-03" db="EMBL/GenBank/DDBJ databases">
        <title>Massive genome expansion in bonnet fungi (Mycena s.s.) driven by repeated elements and novel gene families across ecological guilds.</title>
        <authorList>
            <consortium name="Lawrence Berkeley National Laboratory"/>
            <person name="Harder C.B."/>
            <person name="Miyauchi S."/>
            <person name="Viragh M."/>
            <person name="Kuo A."/>
            <person name="Thoen E."/>
            <person name="Andreopoulos B."/>
            <person name="Lu D."/>
            <person name="Skrede I."/>
            <person name="Drula E."/>
            <person name="Henrissat B."/>
            <person name="Morin E."/>
            <person name="Kohler A."/>
            <person name="Barry K."/>
            <person name="LaButti K."/>
            <person name="Morin E."/>
            <person name="Salamov A."/>
            <person name="Lipzen A."/>
            <person name="Mereny Z."/>
            <person name="Hegedus B."/>
            <person name="Baldrian P."/>
            <person name="Stursova M."/>
            <person name="Weitz H."/>
            <person name="Taylor A."/>
            <person name="Grigoriev I.V."/>
            <person name="Nagy L.G."/>
            <person name="Martin F."/>
            <person name="Kauserud H."/>
        </authorList>
    </citation>
    <scope>NUCLEOTIDE SEQUENCE</scope>
    <source>
        <strain evidence="3">CBHHK188m</strain>
    </source>
</reference>
<dbReference type="EMBL" id="JARJLG010000022">
    <property type="protein sequence ID" value="KAJ7770976.1"/>
    <property type="molecule type" value="Genomic_DNA"/>
</dbReference>
<dbReference type="GO" id="GO:0005737">
    <property type="term" value="C:cytoplasm"/>
    <property type="evidence" value="ECO:0007669"/>
    <property type="project" value="TreeGrafter"/>
</dbReference>